<gene>
    <name evidence="3" type="ORF">K452DRAFT_283404</name>
</gene>
<feature type="region of interest" description="Disordered" evidence="2">
    <location>
        <begin position="175"/>
        <end position="197"/>
    </location>
</feature>
<feature type="compositionally biased region" description="Polar residues" evidence="2">
    <location>
        <begin position="118"/>
        <end position="138"/>
    </location>
</feature>
<feature type="compositionally biased region" description="Basic residues" evidence="2">
    <location>
        <begin position="546"/>
        <end position="570"/>
    </location>
</feature>
<evidence type="ECO:0000256" key="1">
    <source>
        <dbReference type="SAM" id="Coils"/>
    </source>
</evidence>
<reference evidence="3" key="1">
    <citation type="journal article" date="2020" name="Stud. Mycol.">
        <title>101 Dothideomycetes genomes: a test case for predicting lifestyles and emergence of pathogens.</title>
        <authorList>
            <person name="Haridas S."/>
            <person name="Albert R."/>
            <person name="Binder M."/>
            <person name="Bloem J."/>
            <person name="Labutti K."/>
            <person name="Salamov A."/>
            <person name="Andreopoulos B."/>
            <person name="Baker S."/>
            <person name="Barry K."/>
            <person name="Bills G."/>
            <person name="Bluhm B."/>
            <person name="Cannon C."/>
            <person name="Castanera R."/>
            <person name="Culley D."/>
            <person name="Daum C."/>
            <person name="Ezra D."/>
            <person name="Gonzalez J."/>
            <person name="Henrissat B."/>
            <person name="Kuo A."/>
            <person name="Liang C."/>
            <person name="Lipzen A."/>
            <person name="Lutzoni F."/>
            <person name="Magnuson J."/>
            <person name="Mondo S."/>
            <person name="Nolan M."/>
            <person name="Ohm R."/>
            <person name="Pangilinan J."/>
            <person name="Park H.-J."/>
            <person name="Ramirez L."/>
            <person name="Alfaro M."/>
            <person name="Sun H."/>
            <person name="Tritt A."/>
            <person name="Yoshinaga Y."/>
            <person name="Zwiers L.-H."/>
            <person name="Turgeon B."/>
            <person name="Goodwin S."/>
            <person name="Spatafora J."/>
            <person name="Crous P."/>
            <person name="Grigoriev I."/>
        </authorList>
    </citation>
    <scope>NUCLEOTIDE SEQUENCE</scope>
    <source>
        <strain evidence="3">CBS 121167</strain>
    </source>
</reference>
<dbReference type="RefSeq" id="XP_033401827.1">
    <property type="nucleotide sequence ID" value="XM_033539767.1"/>
</dbReference>
<dbReference type="Proteomes" id="UP000799438">
    <property type="component" value="Unassembled WGS sequence"/>
</dbReference>
<proteinExistence type="predicted"/>
<name>A0A6A6BS51_9PEZI</name>
<evidence type="ECO:0008006" key="5">
    <source>
        <dbReference type="Google" id="ProtNLM"/>
    </source>
</evidence>
<organism evidence="3 4">
    <name type="scientific">Aplosporella prunicola CBS 121167</name>
    <dbReference type="NCBI Taxonomy" id="1176127"/>
    <lineage>
        <taxon>Eukaryota</taxon>
        <taxon>Fungi</taxon>
        <taxon>Dikarya</taxon>
        <taxon>Ascomycota</taxon>
        <taxon>Pezizomycotina</taxon>
        <taxon>Dothideomycetes</taxon>
        <taxon>Dothideomycetes incertae sedis</taxon>
        <taxon>Botryosphaeriales</taxon>
        <taxon>Aplosporellaceae</taxon>
        <taxon>Aplosporella</taxon>
    </lineage>
</organism>
<feature type="region of interest" description="Disordered" evidence="2">
    <location>
        <begin position="469"/>
        <end position="590"/>
    </location>
</feature>
<dbReference type="GeneID" id="54297263"/>
<dbReference type="AlphaFoldDB" id="A0A6A6BS51"/>
<accession>A0A6A6BS51</accession>
<sequence length="742" mass="81104">MSLEPQPRRNSIADGLTLAHSATTDDMRDVGMVDQASKKRRHMTPTGADEYGRLIGEVDPNSFSSKRHRTADWPLTEEQPASPQPPGRRRGSSNKSKSRSASRTRRPVTSPIRPSKFQEGSMNDRTSEQPPSMFTRSVNGTSAAVGIDELMDDYHAAQQTPPSARPSVRTSRTWTQGFTHHPNRSISSRAHSAGDDGKETTVFRFGRSLAAAFNPMNIWNKMAQKWQETRHELVEEALDEQAQQLKERMERAARAQEVYAQLKQAGQLGSQGTYGMNGTPVFTPGYTAPVGGSQRDSGIAGIEGSENRPYQLQDASKSVTNLQATSAETRKSALHFRASSFATLSLRKSRSDASFGHRRSVSTEGDTSDTSQSLRRSHSKKDVQKQLKLHKRVSDLEKKLQVARRDLYQALGDSPAPPVPALPAYLAESLSADKRHRNTPLFNRHSTGSQLPTLPSESLLLQGNVDNREEPLEEPLTSDPIQSVDTPMPVKHAAIPEPTVTDIWMAGVESPKPEAKTSRKRKGDEDENLTSEGNNGAESEETTSIKKQKGTIRGKGKRKSGSKGKKRKGTTKPVGNTHTEVVEETYEHVTEDVELPASHANESPEVIHKETEQVSFAAPNGIPSQQVNHVNESPEITQKGTEQVSFVALKGTPSQPTAFSTPAHPNKRKKTKQRTTARARSSSPAEAPAPALSTGEDEVVMVEPNKGGVPPLPTLAEEGAGQEKMAAAKESNASFEWPDDVF</sequence>
<protein>
    <recommendedName>
        <fullName evidence="5">Nuclear RNA binding protein</fullName>
    </recommendedName>
</protein>
<feature type="region of interest" description="Disordered" evidence="2">
    <location>
        <begin position="347"/>
        <end position="390"/>
    </location>
</feature>
<dbReference type="OrthoDB" id="5226996at2759"/>
<feature type="compositionally biased region" description="Low complexity" evidence="2">
    <location>
        <begin position="678"/>
        <end position="694"/>
    </location>
</feature>
<feature type="compositionally biased region" description="Polar residues" evidence="2">
    <location>
        <begin position="175"/>
        <end position="190"/>
    </location>
</feature>
<feature type="compositionally biased region" description="Basic residues" evidence="2">
    <location>
        <begin position="87"/>
        <end position="106"/>
    </location>
</feature>
<feature type="region of interest" description="Disordered" evidence="2">
    <location>
        <begin position="1"/>
        <end position="138"/>
    </location>
</feature>
<evidence type="ECO:0000313" key="3">
    <source>
        <dbReference type="EMBL" id="KAF2146115.1"/>
    </source>
</evidence>
<evidence type="ECO:0000256" key="2">
    <source>
        <dbReference type="SAM" id="MobiDB-lite"/>
    </source>
</evidence>
<keyword evidence="4" id="KW-1185">Reference proteome</keyword>
<feature type="region of interest" description="Disordered" evidence="2">
    <location>
        <begin position="652"/>
        <end position="742"/>
    </location>
</feature>
<feature type="compositionally biased region" description="Polar residues" evidence="2">
    <location>
        <begin position="362"/>
        <end position="374"/>
    </location>
</feature>
<evidence type="ECO:0000313" key="4">
    <source>
        <dbReference type="Proteomes" id="UP000799438"/>
    </source>
</evidence>
<feature type="coiled-coil region" evidence="1">
    <location>
        <begin position="235"/>
        <end position="265"/>
    </location>
</feature>
<keyword evidence="1" id="KW-0175">Coiled coil</keyword>
<dbReference type="EMBL" id="ML995476">
    <property type="protein sequence ID" value="KAF2146115.1"/>
    <property type="molecule type" value="Genomic_DNA"/>
</dbReference>
<feature type="compositionally biased region" description="Basic residues" evidence="2">
    <location>
        <begin position="665"/>
        <end position="677"/>
    </location>
</feature>